<feature type="compositionally biased region" description="Basic and acidic residues" evidence="11">
    <location>
        <begin position="591"/>
        <end position="613"/>
    </location>
</feature>
<evidence type="ECO:0000256" key="9">
    <source>
        <dbReference type="ARBA" id="ARBA00023242"/>
    </source>
</evidence>
<dbReference type="GO" id="GO:0008270">
    <property type="term" value="F:zinc ion binding"/>
    <property type="evidence" value="ECO:0007669"/>
    <property type="project" value="UniProtKB-KW"/>
</dbReference>
<dbReference type="SMART" id="SM00249">
    <property type="entry name" value="PHD"/>
    <property type="match status" value="1"/>
</dbReference>
<dbReference type="GO" id="GO:0031490">
    <property type="term" value="F:chromatin DNA binding"/>
    <property type="evidence" value="ECO:0007669"/>
    <property type="project" value="TreeGrafter"/>
</dbReference>
<feature type="domain" description="PHD-type" evidence="12">
    <location>
        <begin position="700"/>
        <end position="777"/>
    </location>
</feature>
<evidence type="ECO:0000256" key="7">
    <source>
        <dbReference type="ARBA" id="ARBA00023015"/>
    </source>
</evidence>
<dbReference type="InterPro" id="IPR001965">
    <property type="entry name" value="Znf_PHD"/>
</dbReference>
<evidence type="ECO:0000256" key="8">
    <source>
        <dbReference type="ARBA" id="ARBA00023163"/>
    </source>
</evidence>
<dbReference type="PROSITE" id="PS51727">
    <property type="entry name" value="CBP_P300_HAT"/>
    <property type="match status" value="1"/>
</dbReference>
<dbReference type="GO" id="GO:0045944">
    <property type="term" value="P:positive regulation of transcription by RNA polymerase II"/>
    <property type="evidence" value="ECO:0007669"/>
    <property type="project" value="TreeGrafter"/>
</dbReference>
<keyword evidence="8" id="KW-0804">Transcription</keyword>
<evidence type="ECO:0000259" key="14">
    <source>
        <dbReference type="PROSITE" id="PS51727"/>
    </source>
</evidence>
<protein>
    <recommendedName>
        <fullName evidence="2">histone acetyltransferase</fullName>
        <ecNumber evidence="2">2.3.1.48</ecNumber>
    </recommendedName>
</protein>
<dbReference type="SMART" id="SM01250">
    <property type="entry name" value="KAT11"/>
    <property type="match status" value="1"/>
</dbReference>
<proteinExistence type="predicted"/>
<dbReference type="InterPro" id="IPR000197">
    <property type="entry name" value="Znf_TAZ"/>
</dbReference>
<evidence type="ECO:0000256" key="2">
    <source>
        <dbReference type="ARBA" id="ARBA00013184"/>
    </source>
</evidence>
<evidence type="ECO:0000256" key="1">
    <source>
        <dbReference type="ARBA" id="ARBA00004123"/>
    </source>
</evidence>
<dbReference type="SUPFAM" id="SSF57903">
    <property type="entry name" value="FYVE/PHD zinc finger"/>
    <property type="match status" value="1"/>
</dbReference>
<evidence type="ECO:0000256" key="6">
    <source>
        <dbReference type="ARBA" id="ARBA00022833"/>
    </source>
</evidence>
<evidence type="ECO:0000259" key="12">
    <source>
        <dbReference type="PROSITE" id="PS50016"/>
    </source>
</evidence>
<dbReference type="Gene3D" id="1.20.1020.10">
    <property type="entry name" value="TAZ domain"/>
    <property type="match status" value="1"/>
</dbReference>
<dbReference type="InterPro" id="IPR019787">
    <property type="entry name" value="Znf_PHD-finger"/>
</dbReference>
<dbReference type="SMART" id="SM00551">
    <property type="entry name" value="ZnF_TAZ"/>
    <property type="match status" value="1"/>
</dbReference>
<evidence type="ECO:0000256" key="11">
    <source>
        <dbReference type="SAM" id="MobiDB-lite"/>
    </source>
</evidence>
<evidence type="ECO:0000256" key="4">
    <source>
        <dbReference type="ARBA" id="ARBA00022723"/>
    </source>
</evidence>
<evidence type="ECO:0000256" key="3">
    <source>
        <dbReference type="ARBA" id="ARBA00022679"/>
    </source>
</evidence>
<evidence type="ECO:0000256" key="10">
    <source>
        <dbReference type="PROSITE-ProRule" id="PRU00146"/>
    </source>
</evidence>
<dbReference type="GO" id="GO:0003713">
    <property type="term" value="F:transcription coactivator activity"/>
    <property type="evidence" value="ECO:0007669"/>
    <property type="project" value="TreeGrafter"/>
</dbReference>
<feature type="region of interest" description="Disordered" evidence="11">
    <location>
        <begin position="300"/>
        <end position="338"/>
    </location>
</feature>
<sequence>MHECNPTAFDVRNMVSYQLLDSHPVNSVPNTFQLAQAEYGTWLGSATDFYNASLQHDGFNQSRFMGFSLNSPSTKYVNQHQLPQGALPRENNNHTCSRFSKSDGNTSFSPMRTSLLTKEFITSPEQISSVTACSEADLFSESEHLDSGSNFSSPDFDYLSQSSAETYTPRQPVTPREFVSVNRREILEIDQIPSYGCLPKPFIDNMDLCHSNAFILGKIPERRLNSLSSVISGVPRHGDQSQLLPNTCSLEQISKRIPQRRNSLSSMVAGKVIPRLEDQYQIPQFHDLLNRYELDELSTPRCGELSPGKHSENSIDQHNGSSASMVDDFPPPPKRARTGDYVHFSLIASSDDQCRFEKTLDDSGHEGSPCYGQKEQAELSTPRCRQSSSGKQSGNSTHQHNGSTTSMVDDSPPPPKCLRTGDSVHYSLIGSSDDQCRFDRSLDNSQHEDSQKEVVRIQQVFCPETYIESKKKEEFQEVLNQAVTTEQSLPCEDILKSSDGINYISDETERLGCQNPSLFKELDNGSENVLHSTSDNTAVQEQQNVVEEYASKCEEQPKFGIKCLSKPQEQPKIIQEPGVMQCNSNLPQLESKGEMDSRECEKSDQLRTGSEDSGKLPVSYIDFFNSEQIKEHISSLKSSSGQPSGTRTKETPKENWLCRLCCSTEKLLFGPPPLYCSRCCNLVKPNSVYYSAQDDMGSRHFFCPVCFKLSRGSSILFQGHSFSKAQMWKERNNMENEESWVQCDKCEHWMHQICGLFNAKRDPEGKAKYACPYCRLEEIELGKHVPSSATFGAKDLPRTGLSDHIEERLFRLLKREREERAKVSNKDINEVPGVGELVVRVVSSVSKILKVNPEFLNIIPEQDYPKEFPYKSKVILLFQKIEGIDVCLFCMYVQEYGSECDKPNQRSVYISYLDSIKYFRPEIHTVSGEALRTFIYHEILIGYLEYCKKRGFVACYVWACPPYRKEDYIFNCHPDSQKIPKQDKLRQWYKSMLKKAMKDEVVVDYKTFYESFFIQNEECNNKITAARLPYFDGDYWSDAAEDMIRKMQKEDGGETEGKVKKPVTKRIMKSMGHMDLNIDATKDILVMQKISHAMLTTRENFLVVQLLFTCKNCQNPILSGFHWFCNQCKTSVFCSRCHEKDPNFKESSMHTSIGGEEHLLSKVVINDLPADTAEEDGLLKNHIFENRHSFLGFCQGNNYQFNTLRRAKHSSMMILYDLRKQMWIIRKMACRICQKEIMVQAHWHSEIRPELDVCDKCCYKVRTDDCNPKSVVNIPKADCGLLRYEALPETANQVRYRNVVEHASQCFPDQSNPCLHPDCSKVKKFFRHSRQCKKNLVGRCENCRKIWIMICIHAVRCKDSNCQVPRCRDARRHIEECSERSCRFCYDWRRFVARCK</sequence>
<evidence type="ECO:0000256" key="5">
    <source>
        <dbReference type="ARBA" id="ARBA00022771"/>
    </source>
</evidence>
<keyword evidence="6" id="KW-0862">Zinc</keyword>
<dbReference type="SUPFAM" id="SSF57850">
    <property type="entry name" value="RING/U-box"/>
    <property type="match status" value="1"/>
</dbReference>
<reference evidence="15" key="1">
    <citation type="submission" date="2023-03" db="EMBL/GenBank/DDBJ databases">
        <authorList>
            <person name="Julca I."/>
        </authorList>
    </citation>
    <scope>NUCLEOTIDE SEQUENCE</scope>
</reference>
<accession>A0AAV1DSS1</accession>
<feature type="region of interest" description="Disordered" evidence="11">
    <location>
        <begin position="590"/>
        <end position="613"/>
    </location>
</feature>
<dbReference type="Pfam" id="PF00628">
    <property type="entry name" value="PHD"/>
    <property type="match status" value="1"/>
</dbReference>
<evidence type="ECO:0000259" key="13">
    <source>
        <dbReference type="PROSITE" id="PS50134"/>
    </source>
</evidence>
<dbReference type="GO" id="GO:0004402">
    <property type="term" value="F:histone acetyltransferase activity"/>
    <property type="evidence" value="ECO:0007669"/>
    <property type="project" value="InterPro"/>
</dbReference>
<dbReference type="Pfam" id="PF02135">
    <property type="entry name" value="zf-TAZ"/>
    <property type="match status" value="1"/>
</dbReference>
<keyword evidence="3" id="KW-0808">Transferase</keyword>
<dbReference type="InterPro" id="IPR035898">
    <property type="entry name" value="TAZ_dom_sf"/>
</dbReference>
<feature type="domain" description="TAZ-type" evidence="13">
    <location>
        <begin position="1280"/>
        <end position="1370"/>
    </location>
</feature>
<dbReference type="InterPro" id="IPR013083">
    <property type="entry name" value="Znf_RING/FYVE/PHD"/>
</dbReference>
<dbReference type="EC" id="2.3.1.48" evidence="2"/>
<dbReference type="PANTHER" id="PTHR13808">
    <property type="entry name" value="CBP/P300-RELATED"/>
    <property type="match status" value="1"/>
</dbReference>
<dbReference type="InterPro" id="IPR011011">
    <property type="entry name" value="Znf_FYVE_PHD"/>
</dbReference>
<dbReference type="PANTHER" id="PTHR13808:SF53">
    <property type="entry name" value="HISTONE ACETYLTRANSFERASE HAC2"/>
    <property type="match status" value="1"/>
</dbReference>
<dbReference type="GO" id="GO:0000123">
    <property type="term" value="C:histone acetyltransferase complex"/>
    <property type="evidence" value="ECO:0007669"/>
    <property type="project" value="TreeGrafter"/>
</dbReference>
<feature type="region of interest" description="Disordered" evidence="11">
    <location>
        <begin position="358"/>
        <end position="423"/>
    </location>
</feature>
<keyword evidence="7" id="KW-0805">Transcription regulation</keyword>
<organism evidence="15 16">
    <name type="scientific">Oldenlandia corymbosa var. corymbosa</name>
    <dbReference type="NCBI Taxonomy" id="529605"/>
    <lineage>
        <taxon>Eukaryota</taxon>
        <taxon>Viridiplantae</taxon>
        <taxon>Streptophyta</taxon>
        <taxon>Embryophyta</taxon>
        <taxon>Tracheophyta</taxon>
        <taxon>Spermatophyta</taxon>
        <taxon>Magnoliopsida</taxon>
        <taxon>eudicotyledons</taxon>
        <taxon>Gunneridae</taxon>
        <taxon>Pentapetalae</taxon>
        <taxon>asterids</taxon>
        <taxon>lamiids</taxon>
        <taxon>Gentianales</taxon>
        <taxon>Rubiaceae</taxon>
        <taxon>Rubioideae</taxon>
        <taxon>Spermacoceae</taxon>
        <taxon>Hedyotis-Oldenlandia complex</taxon>
        <taxon>Oldenlandia</taxon>
    </lineage>
</organism>
<feature type="compositionally biased region" description="Polar residues" evidence="11">
    <location>
        <begin position="383"/>
        <end position="408"/>
    </location>
</feature>
<dbReference type="Pfam" id="PF08214">
    <property type="entry name" value="HAT_KAT11"/>
    <property type="match status" value="1"/>
</dbReference>
<comment type="subcellular location">
    <subcellularLocation>
        <location evidence="1">Nucleus</location>
    </subcellularLocation>
</comment>
<dbReference type="GO" id="GO:0005667">
    <property type="term" value="C:transcription regulator complex"/>
    <property type="evidence" value="ECO:0007669"/>
    <property type="project" value="TreeGrafter"/>
</dbReference>
<gene>
    <name evidence="15" type="ORF">OLC1_LOCUS17753</name>
</gene>
<name>A0AAV1DSS1_OLDCO</name>
<dbReference type="Gene3D" id="3.30.40.10">
    <property type="entry name" value="Zinc/RING finger domain, C3HC4 (zinc finger)"/>
    <property type="match status" value="1"/>
</dbReference>
<feature type="domain" description="CBP/p300-type HAT" evidence="14">
    <location>
        <begin position="790"/>
        <end position="1223"/>
    </location>
</feature>
<dbReference type="InterPro" id="IPR031162">
    <property type="entry name" value="CBP_P300_HAT"/>
</dbReference>
<evidence type="ECO:0000313" key="15">
    <source>
        <dbReference type="EMBL" id="CAI9109990.1"/>
    </source>
</evidence>
<keyword evidence="16" id="KW-1185">Reference proteome</keyword>
<dbReference type="PROSITE" id="PS50016">
    <property type="entry name" value="ZF_PHD_2"/>
    <property type="match status" value="1"/>
</dbReference>
<keyword evidence="4" id="KW-0479">Metal-binding</keyword>
<dbReference type="GO" id="GO:0005634">
    <property type="term" value="C:nucleus"/>
    <property type="evidence" value="ECO:0007669"/>
    <property type="project" value="UniProtKB-SubCell"/>
</dbReference>
<keyword evidence="9" id="KW-0539">Nucleus</keyword>
<evidence type="ECO:0000313" key="16">
    <source>
        <dbReference type="Proteomes" id="UP001161247"/>
    </source>
</evidence>
<keyword evidence="5 10" id="KW-0863">Zinc-finger</keyword>
<dbReference type="Proteomes" id="UP001161247">
    <property type="component" value="Chromosome 6"/>
</dbReference>
<dbReference type="EMBL" id="OX459123">
    <property type="protein sequence ID" value="CAI9109990.1"/>
    <property type="molecule type" value="Genomic_DNA"/>
</dbReference>
<dbReference type="PROSITE" id="PS50134">
    <property type="entry name" value="ZF_TAZ"/>
    <property type="match status" value="1"/>
</dbReference>
<dbReference type="SUPFAM" id="SSF57933">
    <property type="entry name" value="TAZ domain"/>
    <property type="match status" value="1"/>
</dbReference>
<dbReference type="InterPro" id="IPR013178">
    <property type="entry name" value="Histone_AcTrfase_Rtt109/CBP"/>
</dbReference>